<feature type="region of interest" description="Disordered" evidence="1">
    <location>
        <begin position="1"/>
        <end position="51"/>
    </location>
</feature>
<organism evidence="2 3">
    <name type="scientific">Miscanthus lutarioriparius</name>
    <dbReference type="NCBI Taxonomy" id="422564"/>
    <lineage>
        <taxon>Eukaryota</taxon>
        <taxon>Viridiplantae</taxon>
        <taxon>Streptophyta</taxon>
        <taxon>Embryophyta</taxon>
        <taxon>Tracheophyta</taxon>
        <taxon>Spermatophyta</taxon>
        <taxon>Magnoliopsida</taxon>
        <taxon>Liliopsida</taxon>
        <taxon>Poales</taxon>
        <taxon>Poaceae</taxon>
        <taxon>PACMAD clade</taxon>
        <taxon>Panicoideae</taxon>
        <taxon>Andropogonodae</taxon>
        <taxon>Andropogoneae</taxon>
        <taxon>Saccharinae</taxon>
        <taxon>Miscanthus</taxon>
    </lineage>
</organism>
<evidence type="ECO:0000313" key="3">
    <source>
        <dbReference type="Proteomes" id="UP000604825"/>
    </source>
</evidence>
<evidence type="ECO:0000256" key="1">
    <source>
        <dbReference type="SAM" id="MobiDB-lite"/>
    </source>
</evidence>
<accession>A0A811SPE8</accession>
<dbReference type="EMBL" id="CAJGYO010000635">
    <property type="protein sequence ID" value="CAD6342927.1"/>
    <property type="molecule type" value="Genomic_DNA"/>
</dbReference>
<reference evidence="2" key="1">
    <citation type="submission" date="2020-10" db="EMBL/GenBank/DDBJ databases">
        <authorList>
            <person name="Han B."/>
            <person name="Lu T."/>
            <person name="Zhao Q."/>
            <person name="Huang X."/>
            <person name="Zhao Y."/>
        </authorList>
    </citation>
    <scope>NUCLEOTIDE SEQUENCE</scope>
</reference>
<evidence type="ECO:0000313" key="2">
    <source>
        <dbReference type="EMBL" id="CAD6342927.1"/>
    </source>
</evidence>
<sequence>MGKGINGGQREPRQRHRCARAARARPHRRGRRRQGLAAVAAEARSEEEPRRRQRVAEVGRGYNVACWASSTETAASAWLPLSRGSDFRTPRMEEIDWAWHMEDGCMGRKAYRREALRLEKELGDYELRAHAGLNGNRALGWVHCGGRRTRGARYGLHAKSIRTSCKFSGVAREFGWPTAAGEIR</sequence>
<feature type="compositionally biased region" description="Basic residues" evidence="1">
    <location>
        <begin position="13"/>
        <end position="34"/>
    </location>
</feature>
<name>A0A811SPE8_9POAL</name>
<comment type="caution">
    <text evidence="2">The sequence shown here is derived from an EMBL/GenBank/DDBJ whole genome shotgun (WGS) entry which is preliminary data.</text>
</comment>
<proteinExistence type="predicted"/>
<dbReference type="AlphaFoldDB" id="A0A811SPE8"/>
<dbReference type="Proteomes" id="UP000604825">
    <property type="component" value="Unassembled WGS sequence"/>
</dbReference>
<keyword evidence="3" id="KW-1185">Reference proteome</keyword>
<protein>
    <submittedName>
        <fullName evidence="2">Uncharacterized protein</fullName>
    </submittedName>
</protein>
<gene>
    <name evidence="2" type="ORF">NCGR_LOCUS67025</name>
</gene>